<dbReference type="VEuPathDB" id="CryptoDB:Cvel_14296"/>
<name>A0A0G4EZL7_9ALVE</name>
<feature type="region of interest" description="Disordered" evidence="1">
    <location>
        <begin position="841"/>
        <end position="864"/>
    </location>
</feature>
<feature type="region of interest" description="Disordered" evidence="1">
    <location>
        <begin position="785"/>
        <end position="821"/>
    </location>
</feature>
<evidence type="ECO:0000256" key="1">
    <source>
        <dbReference type="SAM" id="MobiDB-lite"/>
    </source>
</evidence>
<organism evidence="2">
    <name type="scientific">Chromera velia CCMP2878</name>
    <dbReference type="NCBI Taxonomy" id="1169474"/>
    <lineage>
        <taxon>Eukaryota</taxon>
        <taxon>Sar</taxon>
        <taxon>Alveolata</taxon>
        <taxon>Colpodellida</taxon>
        <taxon>Chromeraceae</taxon>
        <taxon>Chromera</taxon>
    </lineage>
</organism>
<protein>
    <submittedName>
        <fullName evidence="2">Uncharacterized protein</fullName>
    </submittedName>
</protein>
<feature type="compositionally biased region" description="Gly residues" evidence="1">
    <location>
        <begin position="101"/>
        <end position="113"/>
    </location>
</feature>
<feature type="region of interest" description="Disordered" evidence="1">
    <location>
        <begin position="481"/>
        <end position="669"/>
    </location>
</feature>
<feature type="compositionally biased region" description="Polar residues" evidence="1">
    <location>
        <begin position="241"/>
        <end position="252"/>
    </location>
</feature>
<proteinExistence type="predicted"/>
<accession>A0A0G4EZL7</accession>
<reference evidence="2" key="1">
    <citation type="submission" date="2014-11" db="EMBL/GenBank/DDBJ databases">
        <authorList>
            <person name="Otto D Thomas"/>
            <person name="Naeem Raeece"/>
        </authorList>
    </citation>
    <scope>NUCLEOTIDE SEQUENCE</scope>
</reference>
<feature type="region of interest" description="Disordered" evidence="1">
    <location>
        <begin position="233"/>
        <end position="283"/>
    </location>
</feature>
<sequence>MTSFLDPTKPPRGVVFASSDKTILGGGGGGELSRPSSHSRETRSRWDSRVNRNMSVFGGELGPLQNPGSVFWSSVLTSRFGAPKKEMSGAGALLSTNMPGGAAGKGTNAGGPGTEDPQQQKQVKEAEENIVSIIFHRALGKVIEAGTEVSDGFLPNVEHKNVLGFSTGAAFCSLVAAVYGGIVTCLVDEKVAPYTADCIEYFHEDSKVLGESVDPRTLKLVALDLGTSIQDAEAVKEHTTPRNAISNANSLSGRHAGKDRGTPSGAPGGGSGSPWRLDGLGRDQPPSQILERGAFDLIFLPDPSRTREKMKNTLITLMQVVAEDTEIWACLPTRGSDASAEGTLSKFFDCTRCDIDGMPDFASAAVGVPVRILRMTVKSSWKPAVGRQKLPINACLQKLDQWVVAQVQQARNRRKTGKQRYYSEPVGLLVDELGPSFPSISEVVCGLLDVLAAVQIREHDGIAKYRKLTVAQAKRTVTEMAIDILPPGKKEPEKTGQRGSSSTGGESRRSTALQFFAAKLSGGGGDETEEGQRGSRSRVPSIKSVRRMRASVVGAPQDDTKGVDTNDPSSPSALADRRKTTTATRQSLATVGLPKIQTARGSMATEGGGGGVSPRPPGALSPRKVSIWAPGKGPPAGGPASGGGGGQSVPEETEAQMSSRLSAFGSGPGKRLPIKDWLQLANPGLRARRTGLESSLQKQWEGMWNDGAAAVYGIFCCLICNCPLFSYWEDALDRTVLPEGETPAGFSFATMDHIRDIAGEADVPTPSVMKRSSIGRRLSMLAGNARRTSGGEDAQHIQGKHTPTSGTTPPSGPVQGGGLAKSRRSAMQLSVKMDVAERAKQGAQKQGGGLVPQPREKSSLLPKAGGAQSQVVVQPLWVHMSLNEYRFAFTLEEVWRRLTMLVEMVAVVFSCFDATFYQNFRMLTVRDVLLRYFGLRIAARYRLHPVWGKVAGLTGPLSTAQVVRETEGGVKISHFDQNEETGIAQQVPSPMIEIKRRYDL</sequence>
<gene>
    <name evidence="2" type="ORF">Cvel_14296</name>
</gene>
<dbReference type="AlphaFoldDB" id="A0A0G4EZL7"/>
<dbReference type="EMBL" id="CDMZ01000012">
    <property type="protein sequence ID" value="CEM04454.1"/>
    <property type="molecule type" value="Genomic_DNA"/>
</dbReference>
<feature type="region of interest" description="Disordered" evidence="1">
    <location>
        <begin position="94"/>
        <end position="120"/>
    </location>
</feature>
<evidence type="ECO:0000313" key="2">
    <source>
        <dbReference type="EMBL" id="CEM04454.1"/>
    </source>
</evidence>
<feature type="region of interest" description="Disordered" evidence="1">
    <location>
        <begin position="1"/>
        <end position="46"/>
    </location>
</feature>